<protein>
    <submittedName>
        <fullName evidence="1">Uncharacterized protein</fullName>
    </submittedName>
</protein>
<evidence type="ECO:0000313" key="2">
    <source>
        <dbReference type="Proteomes" id="UP000679779"/>
    </source>
</evidence>
<keyword evidence="2" id="KW-1185">Reference proteome</keyword>
<comment type="caution">
    <text evidence="1">The sequence shown here is derived from an EMBL/GenBank/DDBJ whole genome shotgun (WGS) entry which is preliminary data.</text>
</comment>
<evidence type="ECO:0000313" key="1">
    <source>
        <dbReference type="EMBL" id="GIO31421.1"/>
    </source>
</evidence>
<dbReference type="Proteomes" id="UP000679779">
    <property type="component" value="Unassembled WGS sequence"/>
</dbReference>
<proteinExistence type="predicted"/>
<dbReference type="AlphaFoldDB" id="A0A920C9M9"/>
<accession>A0A920C9M9</accession>
<gene>
    <name evidence="1" type="ORF">J2TS6_25620</name>
</gene>
<name>A0A920C9M9_9BACL</name>
<organism evidence="1 2">
    <name type="scientific">Paenibacillus albilobatus</name>
    <dbReference type="NCBI Taxonomy" id="2716884"/>
    <lineage>
        <taxon>Bacteria</taxon>
        <taxon>Bacillati</taxon>
        <taxon>Bacillota</taxon>
        <taxon>Bacilli</taxon>
        <taxon>Bacillales</taxon>
        <taxon>Paenibacillaceae</taxon>
        <taxon>Paenibacillus</taxon>
    </lineage>
</organism>
<reference evidence="1" key="1">
    <citation type="submission" date="2021-03" db="EMBL/GenBank/DDBJ databases">
        <title>Antimicrobial resistance genes in bacteria isolated from Japanese honey, and their potential for conferring macrolide and lincosamide resistance in the American foulbrood pathogen Paenibacillus larvae.</title>
        <authorList>
            <person name="Okamoto M."/>
            <person name="Kumagai M."/>
            <person name="Kanamori H."/>
            <person name="Takamatsu D."/>
        </authorList>
    </citation>
    <scope>NUCLEOTIDE SEQUENCE</scope>
    <source>
        <strain evidence="1">J2TS6</strain>
    </source>
</reference>
<dbReference type="EMBL" id="BORQ01000003">
    <property type="protein sequence ID" value="GIO31421.1"/>
    <property type="molecule type" value="Genomic_DNA"/>
</dbReference>
<sequence length="50" mass="5513">MISALTKGKDYFYSGSILILIIIINDAKLESLASKQYFDEIGKRSENGTG</sequence>